<feature type="chain" id="PRO_5039912873" evidence="2">
    <location>
        <begin position="20"/>
        <end position="111"/>
    </location>
</feature>
<dbReference type="Proteomes" id="UP000215914">
    <property type="component" value="Unassembled WGS sequence"/>
</dbReference>
<evidence type="ECO:0000256" key="2">
    <source>
        <dbReference type="SAM" id="SignalP"/>
    </source>
</evidence>
<evidence type="ECO:0000256" key="1">
    <source>
        <dbReference type="SAM" id="MobiDB-lite"/>
    </source>
</evidence>
<protein>
    <submittedName>
        <fullName evidence="3">Uncharacterized protein</fullName>
    </submittedName>
</protein>
<reference evidence="3" key="1">
    <citation type="journal article" date="2017" name="Nature">
        <title>The sunflower genome provides insights into oil metabolism, flowering and Asterid evolution.</title>
        <authorList>
            <person name="Badouin H."/>
            <person name="Gouzy J."/>
            <person name="Grassa C.J."/>
            <person name="Murat F."/>
            <person name="Staton S.E."/>
            <person name="Cottret L."/>
            <person name="Lelandais-Briere C."/>
            <person name="Owens G.L."/>
            <person name="Carrere S."/>
            <person name="Mayjonade B."/>
            <person name="Legrand L."/>
            <person name="Gill N."/>
            <person name="Kane N.C."/>
            <person name="Bowers J.E."/>
            <person name="Hubner S."/>
            <person name="Bellec A."/>
            <person name="Berard A."/>
            <person name="Berges H."/>
            <person name="Blanchet N."/>
            <person name="Boniface M.C."/>
            <person name="Brunel D."/>
            <person name="Catrice O."/>
            <person name="Chaidir N."/>
            <person name="Claudel C."/>
            <person name="Donnadieu C."/>
            <person name="Faraut T."/>
            <person name="Fievet G."/>
            <person name="Helmstetter N."/>
            <person name="King M."/>
            <person name="Knapp S.J."/>
            <person name="Lai Z."/>
            <person name="Le Paslier M.C."/>
            <person name="Lippi Y."/>
            <person name="Lorenzon L."/>
            <person name="Mandel J.R."/>
            <person name="Marage G."/>
            <person name="Marchand G."/>
            <person name="Marquand E."/>
            <person name="Bret-Mestries E."/>
            <person name="Morien E."/>
            <person name="Nambeesan S."/>
            <person name="Nguyen T."/>
            <person name="Pegot-Espagnet P."/>
            <person name="Pouilly N."/>
            <person name="Raftis F."/>
            <person name="Sallet E."/>
            <person name="Schiex T."/>
            <person name="Thomas J."/>
            <person name="Vandecasteele C."/>
            <person name="Vares D."/>
            <person name="Vear F."/>
            <person name="Vautrin S."/>
            <person name="Crespi M."/>
            <person name="Mangin B."/>
            <person name="Burke J.M."/>
            <person name="Salse J."/>
            <person name="Munos S."/>
            <person name="Vincourt P."/>
            <person name="Rieseberg L.H."/>
            <person name="Langlade N.B."/>
        </authorList>
    </citation>
    <scope>NUCLEOTIDE SEQUENCE</scope>
    <source>
        <tissue evidence="3">Leaves</tissue>
    </source>
</reference>
<keyword evidence="2" id="KW-0732">Signal</keyword>
<dbReference type="Gramene" id="mRNA:HanXRQr2_Chr06g0265681">
    <property type="protein sequence ID" value="CDS:HanXRQr2_Chr06g0265681.1"/>
    <property type="gene ID" value="HanXRQr2_Chr06g0265681"/>
</dbReference>
<proteinExistence type="predicted"/>
<name>A0A9K3NKL6_HELAN</name>
<accession>A0A9K3NKL6</accession>
<feature type="region of interest" description="Disordered" evidence="1">
    <location>
        <begin position="45"/>
        <end position="65"/>
    </location>
</feature>
<dbReference type="AlphaFoldDB" id="A0A9K3NKL6"/>
<evidence type="ECO:0000313" key="4">
    <source>
        <dbReference type="Proteomes" id="UP000215914"/>
    </source>
</evidence>
<dbReference type="EMBL" id="MNCJ02000321">
    <property type="protein sequence ID" value="KAF5802958.1"/>
    <property type="molecule type" value="Genomic_DNA"/>
</dbReference>
<organism evidence="3 4">
    <name type="scientific">Helianthus annuus</name>
    <name type="common">Common sunflower</name>
    <dbReference type="NCBI Taxonomy" id="4232"/>
    <lineage>
        <taxon>Eukaryota</taxon>
        <taxon>Viridiplantae</taxon>
        <taxon>Streptophyta</taxon>
        <taxon>Embryophyta</taxon>
        <taxon>Tracheophyta</taxon>
        <taxon>Spermatophyta</taxon>
        <taxon>Magnoliopsida</taxon>
        <taxon>eudicotyledons</taxon>
        <taxon>Gunneridae</taxon>
        <taxon>Pentapetalae</taxon>
        <taxon>asterids</taxon>
        <taxon>campanulids</taxon>
        <taxon>Asterales</taxon>
        <taxon>Asteraceae</taxon>
        <taxon>Asteroideae</taxon>
        <taxon>Heliantheae alliance</taxon>
        <taxon>Heliantheae</taxon>
        <taxon>Helianthus</taxon>
    </lineage>
</organism>
<gene>
    <name evidence="3" type="ORF">HanXRQr2_Chr06g0265681</name>
</gene>
<sequence length="111" mass="13003">MTFCVYFCVFVFLLNKTEQKRTEPSGSVLNRIEHEHKISARLPKSEPNRAARFQTEPSASRPPFDSVRLMNTPMSNYRSAELFLKKITYYEGMKKILLSYWAQAQPTFVNF</sequence>
<evidence type="ECO:0000313" key="3">
    <source>
        <dbReference type="EMBL" id="KAF5802958.1"/>
    </source>
</evidence>
<keyword evidence="4" id="KW-1185">Reference proteome</keyword>
<feature type="signal peptide" evidence="2">
    <location>
        <begin position="1"/>
        <end position="19"/>
    </location>
</feature>
<reference evidence="3" key="2">
    <citation type="submission" date="2020-06" db="EMBL/GenBank/DDBJ databases">
        <title>Helianthus annuus Genome sequencing and assembly Release 2.</title>
        <authorList>
            <person name="Gouzy J."/>
            <person name="Langlade N."/>
            <person name="Munos S."/>
        </authorList>
    </citation>
    <scope>NUCLEOTIDE SEQUENCE</scope>
    <source>
        <tissue evidence="3">Leaves</tissue>
    </source>
</reference>
<comment type="caution">
    <text evidence="3">The sequence shown here is derived from an EMBL/GenBank/DDBJ whole genome shotgun (WGS) entry which is preliminary data.</text>
</comment>